<sequence length="97" mass="11378">MMEITQYSVEEIHDPTGIIEGKRYEFLLDIEVDEEDELFQENGVELRAIIGEKDGVYHLVQHFLLDRVTTKILDFELEDEEVEMVVAFCKEVLLQES</sequence>
<dbReference type="KEGG" id="paek:D3873_01350"/>
<proteinExistence type="predicted"/>
<evidence type="ECO:0000313" key="2">
    <source>
        <dbReference type="Proteomes" id="UP000265725"/>
    </source>
</evidence>
<reference evidence="2" key="1">
    <citation type="submission" date="2018-09" db="EMBL/GenBank/DDBJ databases">
        <authorList>
            <person name="Zhu H."/>
        </authorList>
    </citation>
    <scope>NUCLEOTIDE SEQUENCE [LARGE SCALE GENOMIC DNA]</scope>
    <source>
        <strain evidence="2">K2R23-3</strain>
    </source>
</reference>
<dbReference type="InterPro" id="IPR045424">
    <property type="entry name" value="DUF6509"/>
</dbReference>
<dbReference type="Pfam" id="PF20119">
    <property type="entry name" value="DUF6509"/>
    <property type="match status" value="1"/>
</dbReference>
<gene>
    <name evidence="1" type="ORF">D3873_01350</name>
</gene>
<organism evidence="1 2">
    <name type="scientific">Paenisporosarcina cavernae</name>
    <dbReference type="NCBI Taxonomy" id="2320858"/>
    <lineage>
        <taxon>Bacteria</taxon>
        <taxon>Bacillati</taxon>
        <taxon>Bacillota</taxon>
        <taxon>Bacilli</taxon>
        <taxon>Bacillales</taxon>
        <taxon>Caryophanaceae</taxon>
        <taxon>Paenisporosarcina</taxon>
    </lineage>
</organism>
<accession>A0A385YQF6</accession>
<evidence type="ECO:0000313" key="1">
    <source>
        <dbReference type="EMBL" id="AYC28580.1"/>
    </source>
</evidence>
<dbReference type="RefSeq" id="WP_119882325.1">
    <property type="nucleotide sequence ID" value="NZ_CP032418.1"/>
</dbReference>
<dbReference type="OrthoDB" id="2736409at2"/>
<dbReference type="Proteomes" id="UP000265725">
    <property type="component" value="Chromosome"/>
</dbReference>
<name>A0A385YQF6_9BACL</name>
<keyword evidence="2" id="KW-1185">Reference proteome</keyword>
<protein>
    <submittedName>
        <fullName evidence="1">Pullulanase</fullName>
    </submittedName>
</protein>
<dbReference type="EMBL" id="CP032418">
    <property type="protein sequence ID" value="AYC28580.1"/>
    <property type="molecule type" value="Genomic_DNA"/>
</dbReference>
<dbReference type="AlphaFoldDB" id="A0A385YQF6"/>